<dbReference type="InterPro" id="IPR016181">
    <property type="entry name" value="Acyl_CoA_acyltransferase"/>
</dbReference>
<keyword evidence="5" id="KW-1185">Reference proteome</keyword>
<dbReference type="PANTHER" id="PTHR43877:SF2">
    <property type="entry name" value="AMINOALKYLPHOSPHONATE N-ACETYLTRANSFERASE-RELATED"/>
    <property type="match status" value="1"/>
</dbReference>
<name>A0A7W9BDC3_9SPHN</name>
<evidence type="ECO:0000313" key="5">
    <source>
        <dbReference type="Proteomes" id="UP000546200"/>
    </source>
</evidence>
<dbReference type="GO" id="GO:0005840">
    <property type="term" value="C:ribosome"/>
    <property type="evidence" value="ECO:0007669"/>
    <property type="project" value="UniProtKB-KW"/>
</dbReference>
<reference evidence="4 5" key="1">
    <citation type="submission" date="2020-08" db="EMBL/GenBank/DDBJ databases">
        <title>Genomic Encyclopedia of Type Strains, Phase IV (KMG-IV): sequencing the most valuable type-strain genomes for metagenomic binning, comparative biology and taxonomic classification.</title>
        <authorList>
            <person name="Goeker M."/>
        </authorList>
    </citation>
    <scope>NUCLEOTIDE SEQUENCE [LARGE SCALE GENOMIC DNA]</scope>
    <source>
        <strain evidence="4 5">DSM 100044</strain>
    </source>
</reference>
<sequence length="169" mass="18254">MIHYRPATAADAGDLREVATQAYTETFRGLYRQGDLDVFLPAAFGPTGLQAHVTDPAYTIRVATDGGKIIGFAKLGPVAFSGDWPSGAVELHQLYVLSSHLGAGVGPALMDWAIDTARAGGGTELVLSVYVDNHRAKRFYARYGFVDIGRYDFAVGSVIDEDRLMRLSL</sequence>
<evidence type="ECO:0000256" key="2">
    <source>
        <dbReference type="ARBA" id="ARBA00023315"/>
    </source>
</evidence>
<proteinExistence type="predicted"/>
<organism evidence="4 5">
    <name type="scientific">Sphingomonas aerophila</name>
    <dbReference type="NCBI Taxonomy" id="1344948"/>
    <lineage>
        <taxon>Bacteria</taxon>
        <taxon>Pseudomonadati</taxon>
        <taxon>Pseudomonadota</taxon>
        <taxon>Alphaproteobacteria</taxon>
        <taxon>Sphingomonadales</taxon>
        <taxon>Sphingomonadaceae</taxon>
        <taxon>Sphingomonas</taxon>
    </lineage>
</organism>
<keyword evidence="4" id="KW-0689">Ribosomal protein</keyword>
<dbReference type="InterPro" id="IPR050832">
    <property type="entry name" value="Bact_Acetyltransf"/>
</dbReference>
<dbReference type="SUPFAM" id="SSF55729">
    <property type="entry name" value="Acyl-CoA N-acyltransferases (Nat)"/>
    <property type="match status" value="1"/>
</dbReference>
<dbReference type="RefSeq" id="WP_184057145.1">
    <property type="nucleotide sequence ID" value="NZ_JACIJK010000005.1"/>
</dbReference>
<evidence type="ECO:0000313" key="4">
    <source>
        <dbReference type="EMBL" id="MBB5715137.1"/>
    </source>
</evidence>
<dbReference type="InterPro" id="IPR000182">
    <property type="entry name" value="GNAT_dom"/>
</dbReference>
<dbReference type="Gene3D" id="3.40.630.30">
    <property type="match status" value="1"/>
</dbReference>
<keyword evidence="2" id="KW-0012">Acyltransferase</keyword>
<evidence type="ECO:0000256" key="1">
    <source>
        <dbReference type="ARBA" id="ARBA00022679"/>
    </source>
</evidence>
<feature type="domain" description="N-acetyltransferase" evidence="3">
    <location>
        <begin position="2"/>
        <end position="169"/>
    </location>
</feature>
<gene>
    <name evidence="4" type="ORF">FHS94_001978</name>
</gene>
<evidence type="ECO:0000259" key="3">
    <source>
        <dbReference type="PROSITE" id="PS51186"/>
    </source>
</evidence>
<dbReference type="Proteomes" id="UP000546200">
    <property type="component" value="Unassembled WGS sequence"/>
</dbReference>
<dbReference type="AlphaFoldDB" id="A0A7W9BDC3"/>
<keyword evidence="1" id="KW-0808">Transferase</keyword>
<dbReference type="Pfam" id="PF00583">
    <property type="entry name" value="Acetyltransf_1"/>
    <property type="match status" value="1"/>
</dbReference>
<dbReference type="EMBL" id="JACIJK010000005">
    <property type="protein sequence ID" value="MBB5715137.1"/>
    <property type="molecule type" value="Genomic_DNA"/>
</dbReference>
<dbReference type="PROSITE" id="PS51186">
    <property type="entry name" value="GNAT"/>
    <property type="match status" value="1"/>
</dbReference>
<dbReference type="GO" id="GO:0016747">
    <property type="term" value="F:acyltransferase activity, transferring groups other than amino-acyl groups"/>
    <property type="evidence" value="ECO:0007669"/>
    <property type="project" value="InterPro"/>
</dbReference>
<dbReference type="PANTHER" id="PTHR43877">
    <property type="entry name" value="AMINOALKYLPHOSPHONATE N-ACETYLTRANSFERASE-RELATED-RELATED"/>
    <property type="match status" value="1"/>
</dbReference>
<comment type="caution">
    <text evidence="4">The sequence shown here is derived from an EMBL/GenBank/DDBJ whole genome shotgun (WGS) entry which is preliminary data.</text>
</comment>
<keyword evidence="4" id="KW-0687">Ribonucleoprotein</keyword>
<dbReference type="CDD" id="cd04301">
    <property type="entry name" value="NAT_SF"/>
    <property type="match status" value="1"/>
</dbReference>
<protein>
    <submittedName>
        <fullName evidence="4">Ribosomal protein S18 acetylase RimI-like enzyme</fullName>
    </submittedName>
</protein>
<accession>A0A7W9BDC3</accession>